<feature type="region of interest" description="Disordered" evidence="5">
    <location>
        <begin position="309"/>
        <end position="351"/>
    </location>
</feature>
<proteinExistence type="predicted"/>
<dbReference type="GO" id="GO:0042765">
    <property type="term" value="C:GPI-anchor transamidase complex"/>
    <property type="evidence" value="ECO:0007669"/>
    <property type="project" value="InterPro"/>
</dbReference>
<dbReference type="InterPro" id="IPR022764">
    <property type="entry name" value="Peptidase_S54_rhomboid_dom"/>
</dbReference>
<feature type="transmembrane region" description="Helical" evidence="6">
    <location>
        <begin position="1154"/>
        <end position="1174"/>
    </location>
</feature>
<dbReference type="Pfam" id="PF01694">
    <property type="entry name" value="Rhomboid"/>
    <property type="match status" value="1"/>
</dbReference>
<feature type="transmembrane region" description="Helical" evidence="6">
    <location>
        <begin position="1223"/>
        <end position="1244"/>
    </location>
</feature>
<feature type="domain" description="Peptidase S54 rhomboid" evidence="7">
    <location>
        <begin position="540"/>
        <end position="693"/>
    </location>
</feature>
<reference evidence="9" key="1">
    <citation type="submission" date="2015-09" db="EMBL/GenBank/DDBJ databases">
        <authorList>
            <person name="Fill T.P."/>
            <person name="Baretta J.F."/>
            <person name="de Almeida L.G."/>
            <person name="Rocha M."/>
            <person name="de Souza D.H."/>
            <person name="Malavazi I."/>
            <person name="Cerdeira L.T."/>
            <person name="Hong H."/>
            <person name="Samborskyy M."/>
            <person name="de Vasconcelos A.T."/>
            <person name="Leadlay P."/>
            <person name="Rodrigues-Filho E."/>
        </authorList>
    </citation>
    <scope>NUCLEOTIDE SEQUENCE [LARGE SCALE GENOMIC DNA]</scope>
    <source>
        <strain evidence="9">LaBioMMi 136</strain>
    </source>
</reference>
<dbReference type="GO" id="GO:0004252">
    <property type="term" value="F:serine-type endopeptidase activity"/>
    <property type="evidence" value="ECO:0007669"/>
    <property type="project" value="InterPro"/>
</dbReference>
<comment type="subcellular location">
    <subcellularLocation>
        <location evidence="1">Membrane</location>
        <topology evidence="1">Multi-pass membrane protein</topology>
    </subcellularLocation>
</comment>
<dbReference type="Gene3D" id="1.20.1540.10">
    <property type="entry name" value="Rhomboid-like"/>
    <property type="match status" value="1"/>
</dbReference>
<feature type="transmembrane region" description="Helical" evidence="6">
    <location>
        <begin position="580"/>
        <end position="602"/>
    </location>
</feature>
<keyword evidence="4 6" id="KW-0472">Membrane</keyword>
<dbReference type="InterPro" id="IPR007246">
    <property type="entry name" value="Gaa1"/>
</dbReference>
<evidence type="ECO:0000256" key="3">
    <source>
        <dbReference type="ARBA" id="ARBA00022989"/>
    </source>
</evidence>
<feature type="compositionally biased region" description="Basic and acidic residues" evidence="5">
    <location>
        <begin position="322"/>
        <end position="335"/>
    </location>
</feature>
<feature type="transmembrane region" description="Helical" evidence="6">
    <location>
        <begin position="1315"/>
        <end position="1332"/>
    </location>
</feature>
<dbReference type="SUPFAM" id="SSF144091">
    <property type="entry name" value="Rhomboid-like"/>
    <property type="match status" value="1"/>
</dbReference>
<dbReference type="PANTHER" id="PTHR13304">
    <property type="entry name" value="GLYCOSYLPHOSPHATIDYLINOSITOL ANCHOR ATTACHMENT 1 PROTEIN"/>
    <property type="match status" value="1"/>
</dbReference>
<evidence type="ECO:0000256" key="6">
    <source>
        <dbReference type="SAM" id="Phobius"/>
    </source>
</evidence>
<protein>
    <submittedName>
        <fullName evidence="8">Rhomboid protein 2</fullName>
    </submittedName>
</protein>
<dbReference type="EMBL" id="LJBN01000128">
    <property type="protein sequence ID" value="OOQ87160.1"/>
    <property type="molecule type" value="Genomic_DNA"/>
</dbReference>
<dbReference type="GO" id="GO:0016255">
    <property type="term" value="P:attachment of GPI anchor to protein"/>
    <property type="evidence" value="ECO:0007669"/>
    <property type="project" value="TreeGrafter"/>
</dbReference>
<feature type="transmembrane region" description="Helical" evidence="6">
    <location>
        <begin position="1387"/>
        <end position="1408"/>
    </location>
</feature>
<dbReference type="FunFam" id="3.40.630.10:FF:000121">
    <property type="entry name" value="GPI transamidase component (GAA1), putative"/>
    <property type="match status" value="1"/>
</dbReference>
<accession>A0A1S9RPE7</accession>
<feature type="transmembrane region" description="Helical" evidence="6">
    <location>
        <begin position="1256"/>
        <end position="1279"/>
    </location>
</feature>
<evidence type="ECO:0000313" key="9">
    <source>
        <dbReference type="Proteomes" id="UP000190744"/>
    </source>
</evidence>
<sequence length="1412" mass="157322">MGNDLTKGNAQIRRRQLFACHTATKDFCIQDSPPPPLTSFLVALSQIKDHIFAEGTIPLPGTDMRFHPDFSSLSTTMHQSDLDFVTYNRDNEIHDIRDDPILTRVTSLMDRYQAIVDGNLSLFRHRNRDSQMSNAGAVEENSETVFHDGGPGPQADKSVENGPTTSLEMMNKIREAAERDLILQEDGTYQCSSRGRLEGLSEHQRGYNIQIHNFFRYWPPPDEMKKEKEAIEAVIQDLRDYEKALMVAIKRKRAIVPRLYERRRMIDRYLQSLSELSPESGVVNPLLRSREISPPNSIEYDRRGDIGYAISSEDSSTDQSSDEDRAMQDVDHDGPEEPGTDILPDIFPTRPQREETQETVVTLPNEPVPTMSPQRSDPIASLSLNGTAAIYGNDADAMSTGNPSPLRRILKLRTRPTDEEKESGYEFIRERRDSNTPWDQIILEYNARYGSPILVTRLPTRCASPLDSHSSRPPLDMATPAALPPLPFNPGRVRSYLVRLPLFTRLVLLVILAFWLLELQTIWSVVEWGALIPDKINLGTMYRLNTYPIIHTGFFHALLNALALTPLLERFEAEHGTLTSIALFVGHIFVLTGFCFTALSTVPAGLYLLIEKVILHHNTTVLGSSVWVFLLLGSEAIRTFKSNPYFSLGPYKIPTWTSPLFACVVLSILVSNVSFLGHLCAILVGYLFGLGYLKVFVPPEKVLRWIEGKLNLLGRLPHYVSVDQKTYGRYGVLPSSAAGSSGNQVQGWGNLNRIMHSDYIYNFAHLVFSVGHPEANDEIPPPAAIRNLRNNPQLLFVRVPNILSFLCIVVGVVWLLLLPLNDYSRHTYISENALLPGQVHAYFTGSEQNIFRGYKKEIQALIQEGRENGPQNPEVVSTPAISNKISSILQAAGLKVATQKYEYTSAGIGYQGENVYGIIHAPRGDATEAIVLVAAWKTADDELNLNGVTLALTLARYFKRWSLWSKDIIFVFPPDSKTGTQAWIDAYHDLHPATVQPLPLKSGALQGALVIEYPFENHFHTLHIVYDGVNGQLPNLDLFNTAVAIAGGQMGIGANLQEMWKHDDTYRDRLKTILRGMTKQGLGYATGAHSSFMPYHIDAITLQPKGEGWEDEMALGRTIESLCRSLNNLLEHLHQSFFFYLLMQSNRFVSIGTYLPSAMLIAGNFTIMAIALWMRTGYYSDSKPSVSTGSDTSKSKSKKPSGPVTEKDVTETKVNGSAVAERVLALPLTLVSGLHLLGLVPLWIFNTIFHQYFTAATYIFVGVDVVLPLILAALLSNGLGISRPIVPQQYLLIKSFALLLLGLSLSTLATLNFSLSFMIGLLCAPLSFVTRIQGSATVRYPVSLLGLMLLNLLSPPAVLIGVCWYTGVPIETVLTQAAFGWDVWGMWTQVVVWCVWWPAWLIGCVLLGSSMF</sequence>
<dbReference type="Pfam" id="PF04114">
    <property type="entry name" value="Gaa1"/>
    <property type="match status" value="1"/>
</dbReference>
<evidence type="ECO:0000256" key="2">
    <source>
        <dbReference type="ARBA" id="ARBA00022692"/>
    </source>
</evidence>
<evidence type="ECO:0000256" key="4">
    <source>
        <dbReference type="ARBA" id="ARBA00023136"/>
    </source>
</evidence>
<feature type="transmembrane region" description="Helical" evidence="6">
    <location>
        <begin position="1291"/>
        <end position="1309"/>
    </location>
</feature>
<feature type="transmembrane region" description="Helical" evidence="6">
    <location>
        <begin position="546"/>
        <end position="568"/>
    </location>
</feature>
<keyword evidence="3 6" id="KW-1133">Transmembrane helix</keyword>
<gene>
    <name evidence="8" type="ORF">PEBR_18473</name>
</gene>
<feature type="transmembrane region" description="Helical" evidence="6">
    <location>
        <begin position="676"/>
        <end position="697"/>
    </location>
</feature>
<evidence type="ECO:0000256" key="1">
    <source>
        <dbReference type="ARBA" id="ARBA00004141"/>
    </source>
</evidence>
<feature type="region of interest" description="Disordered" evidence="5">
    <location>
        <begin position="1184"/>
        <end position="1210"/>
    </location>
</feature>
<evidence type="ECO:0000313" key="8">
    <source>
        <dbReference type="EMBL" id="OOQ87160.1"/>
    </source>
</evidence>
<feature type="transmembrane region" description="Helical" evidence="6">
    <location>
        <begin position="1344"/>
        <end position="1367"/>
    </location>
</feature>
<keyword evidence="2 6" id="KW-0812">Transmembrane</keyword>
<comment type="caution">
    <text evidence="8">The sequence shown here is derived from an EMBL/GenBank/DDBJ whole genome shotgun (WGS) entry which is preliminary data.</text>
</comment>
<feature type="transmembrane region" description="Helical" evidence="6">
    <location>
        <begin position="795"/>
        <end position="817"/>
    </location>
</feature>
<dbReference type="Proteomes" id="UP000190744">
    <property type="component" value="Unassembled WGS sequence"/>
</dbReference>
<evidence type="ECO:0000259" key="7">
    <source>
        <dbReference type="Pfam" id="PF01694"/>
    </source>
</evidence>
<organism evidence="8 9">
    <name type="scientific">Penicillium brasilianum</name>
    <dbReference type="NCBI Taxonomy" id="104259"/>
    <lineage>
        <taxon>Eukaryota</taxon>
        <taxon>Fungi</taxon>
        <taxon>Dikarya</taxon>
        <taxon>Ascomycota</taxon>
        <taxon>Pezizomycotina</taxon>
        <taxon>Eurotiomycetes</taxon>
        <taxon>Eurotiomycetidae</taxon>
        <taxon>Eurotiales</taxon>
        <taxon>Aspergillaceae</taxon>
        <taxon>Penicillium</taxon>
    </lineage>
</organism>
<dbReference type="PANTHER" id="PTHR13304:SF0">
    <property type="entry name" value="GLYCOSYLPHOSPHATIDYLINOSITOL ANCHOR ATTACHMENT 1 PROTEIN"/>
    <property type="match status" value="1"/>
</dbReference>
<dbReference type="InterPro" id="IPR035952">
    <property type="entry name" value="Rhomboid-like_sf"/>
</dbReference>
<feature type="transmembrane region" description="Helical" evidence="6">
    <location>
        <begin position="653"/>
        <end position="670"/>
    </location>
</feature>
<name>A0A1S9RPE7_PENBI</name>
<evidence type="ECO:0000256" key="5">
    <source>
        <dbReference type="SAM" id="MobiDB-lite"/>
    </source>
</evidence>
<feature type="transmembrane region" description="Helical" evidence="6">
    <location>
        <begin position="502"/>
        <end position="526"/>
    </location>
</feature>